<name>A0A7S7NPP5_PALFE</name>
<evidence type="ECO:0000259" key="9">
    <source>
        <dbReference type="Pfam" id="PF25183"/>
    </source>
</evidence>
<keyword evidence="2" id="KW-0813">Transport</keyword>
<feature type="domain" description="TonB-dependent transporter Oar-like beta-barrel" evidence="9">
    <location>
        <begin position="240"/>
        <end position="1157"/>
    </location>
</feature>
<evidence type="ECO:0000313" key="11">
    <source>
        <dbReference type="Proteomes" id="UP000593892"/>
    </source>
</evidence>
<dbReference type="GO" id="GO:0015344">
    <property type="term" value="F:siderophore uptake transmembrane transporter activity"/>
    <property type="evidence" value="ECO:0007669"/>
    <property type="project" value="TreeGrafter"/>
</dbReference>
<dbReference type="AlphaFoldDB" id="A0A7S7NPP5"/>
<keyword evidence="5" id="KW-0472">Membrane</keyword>
<gene>
    <name evidence="10" type="ORF">IRI77_32880</name>
</gene>
<comment type="subcellular location">
    <subcellularLocation>
        <location evidence="1">Cell outer membrane</location>
        <topology evidence="1">Multi-pass membrane protein</topology>
    </subcellularLocation>
</comment>
<protein>
    <submittedName>
        <fullName evidence="10">Carboxypeptidase regulatory-like domain-containing protein</fullName>
    </submittedName>
</protein>
<evidence type="ECO:0000313" key="10">
    <source>
        <dbReference type="EMBL" id="QOY87498.1"/>
    </source>
</evidence>
<evidence type="ECO:0000256" key="1">
    <source>
        <dbReference type="ARBA" id="ARBA00004571"/>
    </source>
</evidence>
<evidence type="ECO:0000256" key="7">
    <source>
        <dbReference type="SAM" id="SignalP"/>
    </source>
</evidence>
<keyword evidence="10" id="KW-0645">Protease</keyword>
<dbReference type="KEGG" id="pfer:IRI77_32880"/>
<dbReference type="SUPFAM" id="SSF49452">
    <property type="entry name" value="Starch-binding domain-like"/>
    <property type="match status" value="1"/>
</dbReference>
<organism evidence="10 11">
    <name type="scientific">Paludibaculum fermentans</name>
    <dbReference type="NCBI Taxonomy" id="1473598"/>
    <lineage>
        <taxon>Bacteria</taxon>
        <taxon>Pseudomonadati</taxon>
        <taxon>Acidobacteriota</taxon>
        <taxon>Terriglobia</taxon>
        <taxon>Bryobacterales</taxon>
        <taxon>Bryobacteraceae</taxon>
        <taxon>Paludibaculum</taxon>
    </lineage>
</organism>
<keyword evidence="11" id="KW-1185">Reference proteome</keyword>
<dbReference type="PANTHER" id="PTHR30069">
    <property type="entry name" value="TONB-DEPENDENT OUTER MEMBRANE RECEPTOR"/>
    <property type="match status" value="1"/>
</dbReference>
<proteinExistence type="predicted"/>
<dbReference type="Pfam" id="PF07715">
    <property type="entry name" value="Plug"/>
    <property type="match status" value="1"/>
</dbReference>
<dbReference type="InterPro" id="IPR013784">
    <property type="entry name" value="Carb-bd-like_fold"/>
</dbReference>
<evidence type="ECO:0000256" key="2">
    <source>
        <dbReference type="ARBA" id="ARBA00022448"/>
    </source>
</evidence>
<feature type="chain" id="PRO_5032614461" evidence="7">
    <location>
        <begin position="29"/>
        <end position="1164"/>
    </location>
</feature>
<evidence type="ECO:0000256" key="4">
    <source>
        <dbReference type="ARBA" id="ARBA00022692"/>
    </source>
</evidence>
<feature type="signal peptide" evidence="7">
    <location>
        <begin position="1"/>
        <end position="28"/>
    </location>
</feature>
<keyword evidence="3" id="KW-1134">Transmembrane beta strand</keyword>
<dbReference type="GO" id="GO:0044718">
    <property type="term" value="P:siderophore transmembrane transport"/>
    <property type="evidence" value="ECO:0007669"/>
    <property type="project" value="TreeGrafter"/>
</dbReference>
<dbReference type="EMBL" id="CP063849">
    <property type="protein sequence ID" value="QOY87498.1"/>
    <property type="molecule type" value="Genomic_DNA"/>
</dbReference>
<feature type="domain" description="TonB-dependent receptor plug" evidence="8">
    <location>
        <begin position="143"/>
        <end position="233"/>
    </location>
</feature>
<evidence type="ECO:0000259" key="8">
    <source>
        <dbReference type="Pfam" id="PF07715"/>
    </source>
</evidence>
<keyword evidence="10" id="KW-0121">Carboxypeptidase</keyword>
<dbReference type="InterPro" id="IPR039426">
    <property type="entry name" value="TonB-dep_rcpt-like"/>
</dbReference>
<sequence length="1164" mass="128131">MMLSRVVIRSKFVPILALLPFLCMTGWAQQITGTISGTVKDAQQAAVVGAKVTIVSAQQGTTREVSTNNEGVFVFTNTQPGTYNLSIESTGFKKFEQKNVVLYASDRLSLGDLSLSVGALTETVTVEGDAAQVQATSAERAGVLTNKQVVDLALTSRNLFDLAKTIPGVVYTGGVGGIAANGNRNNQNNFTLDGVTNMDTGSNGGTLASTNMDMIADMKIITNSQGAEFGRASGAQIQVVTKGGTQQFHGTGYGFHRHESLNANTWRNNIDNRARPFYRYNFAGFNVGGPAYIPGKFNKDKEKFFFFVGIEWQNQLVPNSLSNVTVPTALERQGDFSQSHDAGGAALKILDPANNKAQFPNNQIPASRLNADGVKILNWYPSPNALGINNGYNYQSQASNKYPRREDIYRGDYNINDKWKVYARYINNKDETSMAYGQWNAQYNIPFGPMSFGAPGWSFVSNVTTIINPTLTNEFLFGSSKNVLHIFPLDNAFDRGKLNLSYKMPYPDVDKLNLVQNWQWDVPNSPSVNFTGTPFSNYNHTYDITDSVAKVWNAHTIKTGIYINKSAKDQTSTNSINGYVNFSRDANNPGDTNWSWSNALLGNYNYLQQSNKVLNGQYRSINVEWYLQDNWKVSSKLTLEYGVRFYYIQPQYDDALQTSSWNKTLFDPASAGVLRTAALNSSGVRVSVNPLTGEQGPAALIGSLVNTGKGFVNGVYANGMGLAGQNYPKGLLDGRGLQYAPRLGLAYRVANKTVIRAGGGVFYDRLQGNPIFDMLVNPPSIATPRFYYGNLTSIPAASAGIFFPGGVNGFDKKGHIPTTYNWNFTIQRELPMNILFDIAYVGSSSNHLLYRLNQNAIPLGAAWLPQNQDPLNANPKFDGSTSNAPNFYRAYQGYTNTTAYGFGANSNYHAMQMSANRRLGNDFTFGVAYTWSKAMGTTNDDYTTINPFNFRAAEYDVLNNDRTQVLVLNYVYNLPKFIKGTSGASKVAKFFTNEWQISGITTFQTGAPNNITFSIDGVGNLNERYTGSPDVGPRVVYTGRPSYPKTLNQYIDGSVLALPAIKGSQGFDSNRYPVRQPGWTNWDVSIFKNIPIREQMRLQLRCEMFNAPNHPEFSDYNRGATFNAAGKLTNLPTALGGTGGRFGFGAITGTNDPRRIQLAAKFYF</sequence>
<evidence type="ECO:0000256" key="5">
    <source>
        <dbReference type="ARBA" id="ARBA00023136"/>
    </source>
</evidence>
<dbReference type="InterPro" id="IPR057601">
    <property type="entry name" value="Oar-like_b-barrel"/>
</dbReference>
<dbReference type="Pfam" id="PF13620">
    <property type="entry name" value="CarboxypepD_reg"/>
    <property type="match status" value="1"/>
</dbReference>
<evidence type="ECO:0000256" key="3">
    <source>
        <dbReference type="ARBA" id="ARBA00022452"/>
    </source>
</evidence>
<dbReference type="GO" id="GO:0004180">
    <property type="term" value="F:carboxypeptidase activity"/>
    <property type="evidence" value="ECO:0007669"/>
    <property type="project" value="UniProtKB-KW"/>
</dbReference>
<dbReference type="RefSeq" id="WP_194449167.1">
    <property type="nucleotide sequence ID" value="NZ_CP063849.1"/>
</dbReference>
<accession>A0A7S7NPP5</accession>
<keyword evidence="4" id="KW-0812">Transmembrane</keyword>
<reference evidence="10 11" key="1">
    <citation type="submission" date="2020-10" db="EMBL/GenBank/DDBJ databases">
        <title>Complete genome sequence of Paludibaculum fermentans P105T, a facultatively anaerobic acidobacterium capable of dissimilatory Fe(III) reduction.</title>
        <authorList>
            <person name="Dedysh S.N."/>
            <person name="Beletsky A.V."/>
            <person name="Kulichevskaya I.S."/>
            <person name="Mardanov A.V."/>
            <person name="Ravin N.V."/>
        </authorList>
    </citation>
    <scope>NUCLEOTIDE SEQUENCE [LARGE SCALE GENOMIC DNA]</scope>
    <source>
        <strain evidence="10 11">P105</strain>
    </source>
</reference>
<dbReference type="PANTHER" id="PTHR30069:SF46">
    <property type="entry name" value="OAR PROTEIN"/>
    <property type="match status" value="1"/>
</dbReference>
<dbReference type="InterPro" id="IPR036942">
    <property type="entry name" value="Beta-barrel_TonB_sf"/>
</dbReference>
<dbReference type="Proteomes" id="UP000593892">
    <property type="component" value="Chromosome"/>
</dbReference>
<dbReference type="Gene3D" id="2.60.40.1120">
    <property type="entry name" value="Carboxypeptidase-like, regulatory domain"/>
    <property type="match status" value="1"/>
</dbReference>
<keyword evidence="6" id="KW-0998">Cell outer membrane</keyword>
<dbReference type="Pfam" id="PF25183">
    <property type="entry name" value="OMP_b-brl_4"/>
    <property type="match status" value="1"/>
</dbReference>
<dbReference type="GO" id="GO:0030246">
    <property type="term" value="F:carbohydrate binding"/>
    <property type="evidence" value="ECO:0007669"/>
    <property type="project" value="InterPro"/>
</dbReference>
<dbReference type="GO" id="GO:0009279">
    <property type="term" value="C:cell outer membrane"/>
    <property type="evidence" value="ECO:0007669"/>
    <property type="project" value="UniProtKB-SubCell"/>
</dbReference>
<dbReference type="InterPro" id="IPR012910">
    <property type="entry name" value="Plug_dom"/>
</dbReference>
<dbReference type="Gene3D" id="2.40.170.20">
    <property type="entry name" value="TonB-dependent receptor, beta-barrel domain"/>
    <property type="match status" value="1"/>
</dbReference>
<keyword evidence="7" id="KW-0732">Signal</keyword>
<keyword evidence="10" id="KW-0378">Hydrolase</keyword>
<evidence type="ECO:0000256" key="6">
    <source>
        <dbReference type="ARBA" id="ARBA00023237"/>
    </source>
</evidence>
<dbReference type="SUPFAM" id="SSF56935">
    <property type="entry name" value="Porins"/>
    <property type="match status" value="1"/>
</dbReference>